<protein>
    <submittedName>
        <fullName evidence="2">Uncharacterized protein</fullName>
    </submittedName>
</protein>
<feature type="region of interest" description="Disordered" evidence="1">
    <location>
        <begin position="194"/>
        <end position="226"/>
    </location>
</feature>
<dbReference type="EMBL" id="JAMKFB020000733">
    <property type="protein sequence ID" value="KAL0147629.1"/>
    <property type="molecule type" value="Genomic_DNA"/>
</dbReference>
<organism evidence="2 3">
    <name type="scientific">Cirrhinus mrigala</name>
    <name type="common">Mrigala</name>
    <dbReference type="NCBI Taxonomy" id="683832"/>
    <lineage>
        <taxon>Eukaryota</taxon>
        <taxon>Metazoa</taxon>
        <taxon>Chordata</taxon>
        <taxon>Craniata</taxon>
        <taxon>Vertebrata</taxon>
        <taxon>Euteleostomi</taxon>
        <taxon>Actinopterygii</taxon>
        <taxon>Neopterygii</taxon>
        <taxon>Teleostei</taxon>
        <taxon>Ostariophysi</taxon>
        <taxon>Cypriniformes</taxon>
        <taxon>Cyprinidae</taxon>
        <taxon>Labeoninae</taxon>
        <taxon>Labeonini</taxon>
        <taxon>Cirrhinus</taxon>
    </lineage>
</organism>
<dbReference type="Gene3D" id="3.40.50.12700">
    <property type="match status" value="1"/>
</dbReference>
<dbReference type="SUPFAM" id="SSF52266">
    <property type="entry name" value="SGNH hydrolase"/>
    <property type="match status" value="1"/>
</dbReference>
<sequence length="488" mass="54326">MISLSFTHCCCIWRNQSQGFVPKVVFLCSKRGLAVVLASLSDGFTKIQSKCSKPLSSIVVREGPCHKLGLGMIVVLETKLFAGLPKQAEHSADRCHGPLQHTAGESCKPSESQQFISEEEQAETDRHTNRWHKQGARPKGTRDIRLSQVSSIAAVASSTPDMAMTRLAKTGVLPSPIQLANKFEALMNVSEESPNVTEHGSCQPAADIATNRRSRSSRQRYSARSAAEPRTLIVGDSIIRNISSRTTTTCCFPQATVSDVNKELRNILMKHKTANRIIIHVEKNDIRKEQSELLKKDFIELIETLRRLEIQPFISGPLPARGTNVFSRMLGLNTWLQRTCSLKGVKFIDNFNLFWGHRQLFKLDGLHPNKLGGRVLKDNIYFSLSYPSVECASPPNMNGTHTHMDKSHHVVDTFHKDTDNATQPQQALLMDTIPAEPCPQSSSQTDCDVLQQLQDSAQKDDFLVNSQESQDNIFQPPETPSKILSSLC</sequence>
<evidence type="ECO:0000256" key="1">
    <source>
        <dbReference type="SAM" id="MobiDB-lite"/>
    </source>
</evidence>
<dbReference type="Proteomes" id="UP001529510">
    <property type="component" value="Unassembled WGS sequence"/>
</dbReference>
<name>A0ABD0MBX1_CIRMR</name>
<dbReference type="Gene3D" id="3.40.50.12690">
    <property type="match status" value="1"/>
</dbReference>
<feature type="region of interest" description="Disordered" evidence="1">
    <location>
        <begin position="466"/>
        <end position="488"/>
    </location>
</feature>
<evidence type="ECO:0000313" key="3">
    <source>
        <dbReference type="Proteomes" id="UP001529510"/>
    </source>
</evidence>
<comment type="caution">
    <text evidence="2">The sequence shown here is derived from an EMBL/GenBank/DDBJ whole genome shotgun (WGS) entry which is preliminary data.</text>
</comment>
<keyword evidence="3" id="KW-1185">Reference proteome</keyword>
<accession>A0ABD0MBX1</accession>
<gene>
    <name evidence="2" type="ORF">M9458_057071</name>
</gene>
<proteinExistence type="predicted"/>
<feature type="region of interest" description="Disordered" evidence="1">
    <location>
        <begin position="92"/>
        <end position="144"/>
    </location>
</feature>
<dbReference type="AlphaFoldDB" id="A0ABD0MBX1"/>
<reference evidence="2 3" key="1">
    <citation type="submission" date="2024-05" db="EMBL/GenBank/DDBJ databases">
        <title>Genome sequencing and assembly of Indian major carp, Cirrhinus mrigala (Hamilton, 1822).</title>
        <authorList>
            <person name="Mohindra V."/>
            <person name="Chowdhury L.M."/>
            <person name="Lal K."/>
            <person name="Jena J.K."/>
        </authorList>
    </citation>
    <scope>NUCLEOTIDE SEQUENCE [LARGE SCALE GENOMIC DNA]</scope>
    <source>
        <strain evidence="2">CM1030</strain>
        <tissue evidence="2">Blood</tissue>
    </source>
</reference>
<evidence type="ECO:0000313" key="2">
    <source>
        <dbReference type="EMBL" id="KAL0147629.1"/>
    </source>
</evidence>